<evidence type="ECO:0000259" key="12">
    <source>
        <dbReference type="PROSITE" id="PS50052"/>
    </source>
</evidence>
<dbReference type="GO" id="GO:0004385">
    <property type="term" value="F:GMP kinase activity"/>
    <property type="evidence" value="ECO:0007669"/>
    <property type="project" value="UniProtKB-UniRule"/>
</dbReference>
<keyword evidence="6 11" id="KW-0547">Nucleotide-binding</keyword>
<dbReference type="Pfam" id="PF00625">
    <property type="entry name" value="Guanylate_kin"/>
    <property type="match status" value="1"/>
</dbReference>
<dbReference type="Gene3D" id="3.30.63.10">
    <property type="entry name" value="Guanylate Kinase phosphate binding domain"/>
    <property type="match status" value="1"/>
</dbReference>
<evidence type="ECO:0000256" key="9">
    <source>
        <dbReference type="ARBA" id="ARBA00030128"/>
    </source>
</evidence>
<protein>
    <recommendedName>
        <fullName evidence="4 11">Guanylate kinase</fullName>
        <ecNumber evidence="3 11">2.7.4.8</ecNumber>
    </recommendedName>
    <alternativeName>
        <fullName evidence="9 11">GMP kinase</fullName>
    </alternativeName>
</protein>
<evidence type="ECO:0000256" key="1">
    <source>
        <dbReference type="ARBA" id="ARBA00003531"/>
    </source>
</evidence>
<dbReference type="SMART" id="SM00072">
    <property type="entry name" value="GuKc"/>
    <property type="match status" value="1"/>
</dbReference>
<dbReference type="InterPro" id="IPR020590">
    <property type="entry name" value="Guanylate_kinase_CS"/>
</dbReference>
<dbReference type="PROSITE" id="PS50052">
    <property type="entry name" value="GUANYLATE_KINASE_2"/>
    <property type="match status" value="1"/>
</dbReference>
<dbReference type="InterPro" id="IPR017665">
    <property type="entry name" value="Guanylate_kinase"/>
</dbReference>
<evidence type="ECO:0000313" key="13">
    <source>
        <dbReference type="EMBL" id="GBF32562.1"/>
    </source>
</evidence>
<comment type="catalytic activity">
    <reaction evidence="10 11">
        <text>GMP + ATP = GDP + ADP</text>
        <dbReference type="Rhea" id="RHEA:20780"/>
        <dbReference type="ChEBI" id="CHEBI:30616"/>
        <dbReference type="ChEBI" id="CHEBI:58115"/>
        <dbReference type="ChEBI" id="CHEBI:58189"/>
        <dbReference type="ChEBI" id="CHEBI:456216"/>
        <dbReference type="EC" id="2.7.4.8"/>
    </reaction>
</comment>
<comment type="caution">
    <text evidence="13">The sequence shown here is derived from an EMBL/GenBank/DDBJ whole genome shotgun (WGS) entry which is preliminary data.</text>
</comment>
<proteinExistence type="inferred from homology"/>
<evidence type="ECO:0000256" key="7">
    <source>
        <dbReference type="ARBA" id="ARBA00022777"/>
    </source>
</evidence>
<keyword evidence="11" id="KW-0963">Cytoplasm</keyword>
<keyword evidence="8 11" id="KW-0067">ATP-binding</keyword>
<dbReference type="InterPro" id="IPR008144">
    <property type="entry name" value="Guanylate_kin-like_dom"/>
</dbReference>
<dbReference type="OrthoDB" id="9808150at2"/>
<keyword evidence="14" id="KW-1185">Reference proteome</keyword>
<dbReference type="InterPro" id="IPR008145">
    <property type="entry name" value="GK/Ca_channel_bsu"/>
</dbReference>
<gene>
    <name evidence="11" type="primary">gmk</name>
    <name evidence="13" type="ORF">DCCM_0758</name>
</gene>
<dbReference type="PROSITE" id="PS00856">
    <property type="entry name" value="GUANYLATE_KINASE_1"/>
    <property type="match status" value="1"/>
</dbReference>
<dbReference type="SUPFAM" id="SSF52540">
    <property type="entry name" value="P-loop containing nucleoside triphosphate hydrolases"/>
    <property type="match status" value="1"/>
</dbReference>
<comment type="function">
    <text evidence="1 11">Essential for recycling GMP and indirectly, cGMP.</text>
</comment>
<dbReference type="AlphaFoldDB" id="A0A2L2X962"/>
<comment type="subcellular location">
    <subcellularLocation>
        <location evidence="11">Cytoplasm</location>
    </subcellularLocation>
</comment>
<accession>A0A2L2X962</accession>
<dbReference type="PANTHER" id="PTHR23117">
    <property type="entry name" value="GUANYLATE KINASE-RELATED"/>
    <property type="match status" value="1"/>
</dbReference>
<dbReference type="EMBL" id="BFAV01000042">
    <property type="protein sequence ID" value="GBF32562.1"/>
    <property type="molecule type" value="Genomic_DNA"/>
</dbReference>
<evidence type="ECO:0000256" key="3">
    <source>
        <dbReference type="ARBA" id="ARBA00012961"/>
    </source>
</evidence>
<organism evidence="13 14">
    <name type="scientific">Desulfocucumis palustris</name>
    <dbReference type="NCBI Taxonomy" id="1898651"/>
    <lineage>
        <taxon>Bacteria</taxon>
        <taxon>Bacillati</taxon>
        <taxon>Bacillota</taxon>
        <taxon>Clostridia</taxon>
        <taxon>Eubacteriales</taxon>
        <taxon>Desulfocucumaceae</taxon>
        <taxon>Desulfocucumis</taxon>
    </lineage>
</organism>
<keyword evidence="5 11" id="KW-0808">Transferase</keyword>
<name>A0A2L2X962_9FIRM</name>
<sequence>MQQGLLIVISGPSGSGKGTLCGHLVERRPDIKISVSATTRAPRPGEINGVNYYFLSREEFKKLVDADGFLEWAAIYSYMYGTPVGPVREMLDSGQDVILEIDVQGGLQIRERFPGAILIFITTPSREELERRLKGRGTDDPREIDVRLKWADTELMQAGGYDYVVINDSVDNAVRKLECIIEAEKSRPRRMIIPGWLNH</sequence>
<reference evidence="14" key="1">
    <citation type="submission" date="2018-02" db="EMBL/GenBank/DDBJ databases">
        <title>Genome sequence of Desulfocucumis palustris strain NAW-5.</title>
        <authorList>
            <person name="Watanabe M."/>
            <person name="Kojima H."/>
            <person name="Fukui M."/>
        </authorList>
    </citation>
    <scope>NUCLEOTIDE SEQUENCE [LARGE SCALE GENOMIC DNA]</scope>
    <source>
        <strain evidence="14">NAW-5</strain>
    </source>
</reference>
<comment type="similarity">
    <text evidence="2 11">Belongs to the guanylate kinase family.</text>
</comment>
<keyword evidence="7 11" id="KW-0418">Kinase</keyword>
<dbReference type="InterPro" id="IPR027417">
    <property type="entry name" value="P-loop_NTPase"/>
</dbReference>
<feature type="binding site" evidence="11">
    <location>
        <begin position="11"/>
        <end position="18"/>
    </location>
    <ligand>
        <name>ATP</name>
        <dbReference type="ChEBI" id="CHEBI:30616"/>
    </ligand>
</feature>
<evidence type="ECO:0000256" key="6">
    <source>
        <dbReference type="ARBA" id="ARBA00022741"/>
    </source>
</evidence>
<dbReference type="EC" id="2.7.4.8" evidence="3 11"/>
<evidence type="ECO:0000256" key="8">
    <source>
        <dbReference type="ARBA" id="ARBA00022840"/>
    </source>
</evidence>
<evidence type="ECO:0000256" key="10">
    <source>
        <dbReference type="ARBA" id="ARBA00048594"/>
    </source>
</evidence>
<dbReference type="Gene3D" id="3.40.50.300">
    <property type="entry name" value="P-loop containing nucleotide triphosphate hydrolases"/>
    <property type="match status" value="2"/>
</dbReference>
<dbReference type="HAMAP" id="MF_00328">
    <property type="entry name" value="Guanylate_kinase"/>
    <property type="match status" value="1"/>
</dbReference>
<evidence type="ECO:0000256" key="2">
    <source>
        <dbReference type="ARBA" id="ARBA00005790"/>
    </source>
</evidence>
<evidence type="ECO:0000256" key="5">
    <source>
        <dbReference type="ARBA" id="ARBA00022679"/>
    </source>
</evidence>
<dbReference type="PANTHER" id="PTHR23117:SF13">
    <property type="entry name" value="GUANYLATE KINASE"/>
    <property type="match status" value="1"/>
</dbReference>
<evidence type="ECO:0000313" key="14">
    <source>
        <dbReference type="Proteomes" id="UP000239549"/>
    </source>
</evidence>
<dbReference type="Proteomes" id="UP000239549">
    <property type="component" value="Unassembled WGS sequence"/>
</dbReference>
<evidence type="ECO:0000256" key="4">
    <source>
        <dbReference type="ARBA" id="ARBA00016296"/>
    </source>
</evidence>
<dbReference type="NCBIfam" id="TIGR03263">
    <property type="entry name" value="guanyl_kin"/>
    <property type="match status" value="1"/>
</dbReference>
<evidence type="ECO:0000256" key="11">
    <source>
        <dbReference type="HAMAP-Rule" id="MF_00328"/>
    </source>
</evidence>
<dbReference type="CDD" id="cd00071">
    <property type="entry name" value="GMPK"/>
    <property type="match status" value="1"/>
</dbReference>
<feature type="domain" description="Guanylate kinase-like" evidence="12">
    <location>
        <begin position="4"/>
        <end position="182"/>
    </location>
</feature>
<dbReference type="RefSeq" id="WP_104371067.1">
    <property type="nucleotide sequence ID" value="NZ_BFAV01000042.1"/>
</dbReference>
<dbReference type="GO" id="GO:0005524">
    <property type="term" value="F:ATP binding"/>
    <property type="evidence" value="ECO:0007669"/>
    <property type="project" value="UniProtKB-UniRule"/>
</dbReference>
<dbReference type="FunFam" id="3.30.63.10:FF:000002">
    <property type="entry name" value="Guanylate kinase 1"/>
    <property type="match status" value="1"/>
</dbReference>
<dbReference type="GO" id="GO:0005829">
    <property type="term" value="C:cytosol"/>
    <property type="evidence" value="ECO:0007669"/>
    <property type="project" value="TreeGrafter"/>
</dbReference>